<dbReference type="CDD" id="cd14297">
    <property type="entry name" value="UBA2_spUBP14_like"/>
    <property type="match status" value="1"/>
</dbReference>
<dbReference type="GO" id="GO:0006511">
    <property type="term" value="P:ubiquitin-dependent protein catabolic process"/>
    <property type="evidence" value="ECO:0007669"/>
    <property type="project" value="TreeGrafter"/>
</dbReference>
<evidence type="ECO:0000256" key="6">
    <source>
        <dbReference type="ARBA" id="ARBA00034494"/>
    </source>
</evidence>
<evidence type="ECO:0000259" key="10">
    <source>
        <dbReference type="PROSITE" id="PS50237"/>
    </source>
</evidence>
<dbReference type="Pfam" id="PF00632">
    <property type="entry name" value="HECT"/>
    <property type="match status" value="1"/>
</dbReference>
<proteinExistence type="inferred from homology"/>
<feature type="active site" description="Glycyl thioester intermediate" evidence="7">
    <location>
        <position position="3062"/>
    </location>
</feature>
<dbReference type="Gene3D" id="3.30.2160.10">
    <property type="entry name" value="Hect, E3 ligase catalytic domain"/>
    <property type="match status" value="1"/>
</dbReference>
<dbReference type="SMART" id="SM00165">
    <property type="entry name" value="UBA"/>
    <property type="match status" value="1"/>
</dbReference>
<dbReference type="InterPro" id="IPR010314">
    <property type="entry name" value="E3_Ub_ligase_DUF913"/>
</dbReference>
<comment type="catalytic activity">
    <reaction evidence="1">
        <text>S-ubiquitinyl-[E2 ubiquitin-conjugating enzyme]-L-cysteine + [acceptor protein]-L-lysine = [E2 ubiquitin-conjugating enzyme]-L-cysteine + N(6)-ubiquitinyl-[acceptor protein]-L-lysine.</text>
        <dbReference type="EC" id="2.3.2.26"/>
    </reaction>
</comment>
<feature type="region of interest" description="Disordered" evidence="8">
    <location>
        <begin position="1826"/>
        <end position="1855"/>
    </location>
</feature>
<dbReference type="Pfam" id="PF00627">
    <property type="entry name" value="UBA"/>
    <property type="match status" value="1"/>
</dbReference>
<dbReference type="CDD" id="cd00078">
    <property type="entry name" value="HECTc"/>
    <property type="match status" value="1"/>
</dbReference>
<evidence type="ECO:0000256" key="3">
    <source>
        <dbReference type="ARBA" id="ARBA00012485"/>
    </source>
</evidence>
<dbReference type="PROSITE" id="PS50237">
    <property type="entry name" value="HECT"/>
    <property type="match status" value="1"/>
</dbReference>
<dbReference type="FunFam" id="3.90.1750.10:FF:000003">
    <property type="entry name" value="E3 ubiquitin-protein ligase UPL1"/>
    <property type="match status" value="1"/>
</dbReference>
<dbReference type="OrthoDB" id="8068875at2759"/>
<comment type="pathway">
    <text evidence="2">Protein modification; protein ubiquitination.</text>
</comment>
<accession>A0A1Y2BEW8</accession>
<dbReference type="PROSITE" id="PS50030">
    <property type="entry name" value="UBA"/>
    <property type="match status" value="1"/>
</dbReference>
<dbReference type="InterPro" id="IPR025527">
    <property type="entry name" value="HUWE1/Rev1_UBM"/>
</dbReference>
<dbReference type="GO" id="GO:0005737">
    <property type="term" value="C:cytoplasm"/>
    <property type="evidence" value="ECO:0007669"/>
    <property type="project" value="TreeGrafter"/>
</dbReference>
<evidence type="ECO:0000256" key="8">
    <source>
        <dbReference type="SAM" id="MobiDB-lite"/>
    </source>
</evidence>
<dbReference type="InParanoid" id="A0A1Y2BEW8"/>
<feature type="region of interest" description="Disordered" evidence="8">
    <location>
        <begin position="2127"/>
        <end position="2149"/>
    </location>
</feature>
<evidence type="ECO:0000313" key="12">
    <source>
        <dbReference type="Proteomes" id="UP000193986"/>
    </source>
</evidence>
<dbReference type="EMBL" id="MCFC01000006">
    <property type="protein sequence ID" value="ORY33382.1"/>
    <property type="molecule type" value="Genomic_DNA"/>
</dbReference>
<dbReference type="InterPro" id="IPR016024">
    <property type="entry name" value="ARM-type_fold"/>
</dbReference>
<dbReference type="InterPro" id="IPR010309">
    <property type="entry name" value="E3_Ub_ligase_DUF908"/>
</dbReference>
<comment type="similarity">
    <text evidence="6">Belongs to the UPL family. TOM1/PTR1 subfamily.</text>
</comment>
<feature type="domain" description="HECT" evidence="10">
    <location>
        <begin position="2758"/>
        <end position="3094"/>
    </location>
</feature>
<dbReference type="InterPro" id="IPR011989">
    <property type="entry name" value="ARM-like"/>
</dbReference>
<name>A0A1Y2BEW8_9TREE</name>
<gene>
    <name evidence="11" type="ORF">BCR39DRAFT_491673</name>
</gene>
<dbReference type="GO" id="GO:0005634">
    <property type="term" value="C:nucleus"/>
    <property type="evidence" value="ECO:0007669"/>
    <property type="project" value="TreeGrafter"/>
</dbReference>
<dbReference type="Gene3D" id="1.10.8.10">
    <property type="entry name" value="DNA helicase RuvA subunit, C-terminal domain"/>
    <property type="match status" value="1"/>
</dbReference>
<dbReference type="Gene3D" id="3.30.2410.10">
    <property type="entry name" value="Hect, E3 ligase catalytic domain"/>
    <property type="match status" value="1"/>
</dbReference>
<dbReference type="Pfam" id="PF14377">
    <property type="entry name" value="UBM"/>
    <property type="match status" value="3"/>
</dbReference>
<evidence type="ECO:0000256" key="2">
    <source>
        <dbReference type="ARBA" id="ARBA00004906"/>
    </source>
</evidence>
<feature type="compositionally biased region" description="Basic and acidic residues" evidence="8">
    <location>
        <begin position="2006"/>
        <end position="2019"/>
    </location>
</feature>
<feature type="region of interest" description="Disordered" evidence="8">
    <location>
        <begin position="2006"/>
        <end position="2081"/>
    </location>
</feature>
<dbReference type="InterPro" id="IPR015940">
    <property type="entry name" value="UBA"/>
</dbReference>
<dbReference type="EC" id="2.3.2.26" evidence="3"/>
<feature type="compositionally biased region" description="Acidic residues" evidence="8">
    <location>
        <begin position="1698"/>
        <end position="1765"/>
    </location>
</feature>
<dbReference type="GO" id="GO:0061630">
    <property type="term" value="F:ubiquitin protein ligase activity"/>
    <property type="evidence" value="ECO:0007669"/>
    <property type="project" value="UniProtKB-EC"/>
</dbReference>
<feature type="domain" description="UBA" evidence="9">
    <location>
        <begin position="1037"/>
        <end position="1077"/>
    </location>
</feature>
<dbReference type="PANTHER" id="PTHR11254">
    <property type="entry name" value="HECT DOMAIN UBIQUITIN-PROTEIN LIGASE"/>
    <property type="match status" value="1"/>
</dbReference>
<dbReference type="SMART" id="SM00119">
    <property type="entry name" value="HECTc"/>
    <property type="match status" value="1"/>
</dbReference>
<dbReference type="InterPro" id="IPR050409">
    <property type="entry name" value="E3_ubiq-protein_ligase"/>
</dbReference>
<dbReference type="Gene3D" id="3.90.1750.10">
    <property type="entry name" value="Hect, E3 ligase catalytic domains"/>
    <property type="match status" value="1"/>
</dbReference>
<dbReference type="Pfam" id="PF06025">
    <property type="entry name" value="DUF913"/>
    <property type="match status" value="1"/>
</dbReference>
<dbReference type="FunFam" id="3.30.2160.10:FF:000001">
    <property type="entry name" value="E3 ubiquitin-protein ligase NEDD4-like"/>
    <property type="match status" value="1"/>
</dbReference>
<evidence type="ECO:0000256" key="1">
    <source>
        <dbReference type="ARBA" id="ARBA00000885"/>
    </source>
</evidence>
<evidence type="ECO:0000259" key="9">
    <source>
        <dbReference type="PROSITE" id="PS50030"/>
    </source>
</evidence>
<evidence type="ECO:0000256" key="4">
    <source>
        <dbReference type="ARBA" id="ARBA00022679"/>
    </source>
</evidence>
<dbReference type="PANTHER" id="PTHR11254:SF67">
    <property type="entry name" value="E3 UBIQUITIN-PROTEIN LIGASE HUWE1"/>
    <property type="match status" value="1"/>
</dbReference>
<keyword evidence="12" id="KW-1185">Reference proteome</keyword>
<feature type="region of interest" description="Disordered" evidence="8">
    <location>
        <begin position="1655"/>
        <end position="1812"/>
    </location>
</feature>
<dbReference type="InterPro" id="IPR035983">
    <property type="entry name" value="Hect_E3_ubiquitin_ligase"/>
</dbReference>
<dbReference type="SUPFAM" id="SSF46934">
    <property type="entry name" value="UBA-like"/>
    <property type="match status" value="1"/>
</dbReference>
<keyword evidence="4" id="KW-0808">Transferase</keyword>
<protein>
    <recommendedName>
        <fullName evidence="3">HECT-type E3 ubiquitin transferase</fullName>
        <ecNumber evidence="3">2.3.2.26</ecNumber>
    </recommendedName>
</protein>
<dbReference type="SUPFAM" id="SSF48371">
    <property type="entry name" value="ARM repeat"/>
    <property type="match status" value="2"/>
</dbReference>
<evidence type="ECO:0000256" key="5">
    <source>
        <dbReference type="ARBA" id="ARBA00022786"/>
    </source>
</evidence>
<dbReference type="InterPro" id="IPR009060">
    <property type="entry name" value="UBA-like_sf"/>
</dbReference>
<feature type="compositionally biased region" description="Acidic residues" evidence="8">
    <location>
        <begin position="1789"/>
        <end position="1812"/>
    </location>
</feature>
<dbReference type="FunFam" id="3.30.2410.10:FF:000009">
    <property type="entry name" value="Probable E3 ubiquitin-protein ligase HECTD2"/>
    <property type="match status" value="1"/>
</dbReference>
<dbReference type="STRING" id="71784.A0A1Y2BEW8"/>
<dbReference type="GO" id="GO:0000209">
    <property type="term" value="P:protein polyubiquitination"/>
    <property type="evidence" value="ECO:0007669"/>
    <property type="project" value="TreeGrafter"/>
</dbReference>
<feature type="region of interest" description="Disordered" evidence="8">
    <location>
        <begin position="1085"/>
        <end position="1108"/>
    </location>
</feature>
<organism evidence="11 12">
    <name type="scientific">Naematelia encephala</name>
    <dbReference type="NCBI Taxonomy" id="71784"/>
    <lineage>
        <taxon>Eukaryota</taxon>
        <taxon>Fungi</taxon>
        <taxon>Dikarya</taxon>
        <taxon>Basidiomycota</taxon>
        <taxon>Agaricomycotina</taxon>
        <taxon>Tremellomycetes</taxon>
        <taxon>Tremellales</taxon>
        <taxon>Naemateliaceae</taxon>
        <taxon>Naematelia</taxon>
    </lineage>
</organism>
<dbReference type="SUPFAM" id="SSF56204">
    <property type="entry name" value="Hect, E3 ligase catalytic domain"/>
    <property type="match status" value="1"/>
</dbReference>
<dbReference type="Pfam" id="PF06012">
    <property type="entry name" value="DUF908"/>
    <property type="match status" value="2"/>
</dbReference>
<dbReference type="InterPro" id="IPR000569">
    <property type="entry name" value="HECT_dom"/>
</dbReference>
<comment type="caution">
    <text evidence="11">The sequence shown here is derived from an EMBL/GenBank/DDBJ whole genome shotgun (WGS) entry which is preliminary data.</text>
</comment>
<reference evidence="11 12" key="1">
    <citation type="submission" date="2016-07" db="EMBL/GenBank/DDBJ databases">
        <title>Pervasive Adenine N6-methylation of Active Genes in Fungi.</title>
        <authorList>
            <consortium name="DOE Joint Genome Institute"/>
            <person name="Mondo S.J."/>
            <person name="Dannebaum R.O."/>
            <person name="Kuo R.C."/>
            <person name="Labutti K."/>
            <person name="Haridas S."/>
            <person name="Kuo A."/>
            <person name="Salamov A."/>
            <person name="Ahrendt S.R."/>
            <person name="Lipzen A."/>
            <person name="Sullivan W."/>
            <person name="Andreopoulos W.B."/>
            <person name="Clum A."/>
            <person name="Lindquist E."/>
            <person name="Daum C."/>
            <person name="Ramamoorthy G.K."/>
            <person name="Gryganskyi A."/>
            <person name="Culley D."/>
            <person name="Magnuson J.K."/>
            <person name="James T.Y."/>
            <person name="O'Malley M.A."/>
            <person name="Stajich J.E."/>
            <person name="Spatafora J.W."/>
            <person name="Visel A."/>
            <person name="Grigoriev I.V."/>
        </authorList>
    </citation>
    <scope>NUCLEOTIDE SEQUENCE [LARGE SCALE GENOMIC DNA]</scope>
    <source>
        <strain evidence="11 12">68-887.2</strain>
    </source>
</reference>
<dbReference type="Proteomes" id="UP000193986">
    <property type="component" value="Unassembled WGS sequence"/>
</dbReference>
<sequence>MRVKKSVKKQGQPGADVIALVDKFATTSELDLAAHLSAFQVWLYPRGDLHAWIPALDRFDAILEDICSSYELSRLQTNDFTPRTRHLLLEILRVIRLLLEHCTSRKLFSSYDRLHDLLHSNDVSVIQASVLILLRLSQQYGTGTPLENASQIPKKMLVLARGGDTDIKTLTSSQSTDKQSHVEVQFYPPGSSTSISVNVPSLEALPTIAEEKHMPLEDQLIATNKLRLASAQDISTRRQLVSLRLNSLAAYLYLTGEDHTIFLYEPDLISQMAQVLLVDDDSVVAAALNALEACANLRAKTSDVLLAVSANAGHGPLITLYRSMISRERSYTLLDSFYTFISFIANSPTHSHILTGAGMIPLLLEMLQTNWARRENYIPRTTGLLETIFFSTQQALPLFSAADGVNILVNRIKAEMRTYLDSTPPPSSETLSSDSITFYRTSPLKALLRTIQRLLQSSGGFEGLRNLVDSDVPKALKTIFESSDQFGAKVYSIAINLMATFVHNEPTSLAILQELQLPQSLYAELEKGVPSSHEVVCSVPNAVGAICLNQAGLDYTIAHSRIITNLITTSVLVTPEAGVDRDSAHHFGFALDELVRHHPSLRTFVLDAIMDLLRQAPSKSDPLSAYMHIFKTLEGLLRNSAFCKDFVAGGGLNLIFAFTDLPCAPPKFMGSDIALSMARILRAVGEHEHVQLVDTFIESVNVSMSRLPSLLDDDWSAVEEQQLDDLQGVTNRCSLFAEISVGLSWSHSRTSTTLVKSVMSADGFIVRLGRLHRSAFTVHVLLNRQSVTTGGSDEDNQPESKAKIMATRSHAVMTKLFKAMIKSLSGKRNTDDAHQREARTMADAISECMLGHLRASISHPAKSAELDTIAVGLVTMLLFDERGHEGHLNTVLFVSFVKLGGMTELMSACNRLIDSMDDQPDNEASRVRATGGLQIAALALCALASPKALLDSPQTATLLQRAQSGDKFQPLDLFIQSRYAILPLAHRMWSADWLPQCPPTIVKKIVRAYLSIMEGEREQVNDTLPPAPTATRAAVTVANPVRVDQLVDMGFDRAAAEFALLRTHNNIALATDALLNMPHLFATGPPIQTPELGPTSPPQPDAPATSEDEMESAVVEMRAPRQELDEMRSNYRLELFDRALALLDHSENLVFDLLPAIKNQTMEQILNAIAQATAEHNERSISARSRLAAILLREADTIDAKTFGHLFGVVQALPLDSLPRPQWIPAVLLLSESALELCQEVYDVKLGEDNDVVVRFMPDVAGAMAQLVSLAEQICRGDSTREEFISAMRFLVSSRSTHVDVEGLVQPFKVLSSKTQGCHSYLAIAVRHTFEDQQTLQQVMAKEIRHFLNPGHALHGKISDISHFVRKLSPVAHRDPATFVSVVEQNCELLDASPPQSVYHIRAKAGVVKPTADDPFVGPEHSNPVMDFLVSELSTVRQGMLRTDQQDRKSRTYPALILSLITEIVGSYTNAKFAFVASVRRPNLLDGARSGIGAIINELVCNVDLRADICQPDRSSTNPLLMSKWSASLVVALCSSVAPGDGKDSPEDLTSVRKMVLDAIAKAIKDTSAEDLALRYGKLWALGELVWRLLSSRSRNVRHDETTLHIAKIMLEKNFVGLLTHAAGEIDLNYPEVGTVLASLLRALEQLSKISVKWSKSDKSKPLAPPSESEQEDSDVEMSEDEQANFYRNSSLGIFDPDLGEDDEDDQDDEDEMMEGFDEMDHDSEEDSNTEPSSEEDAEMGDGEWTDEDEDEDDAEEVEDEDAEIALEPIHDDDGWEDDHLDPESSGTDVDDGELNDEDEEDEGMDDEEVDVDEIDIVDSMPNMDDGGSGFADMWGWQSSHNQRGRNDQRRRSTLLDTDEPMTAMFGDPRHGEIEPAPHPLIAQSVPSPPTAVRRMGRAGFHELLEALEGRGVLPSTQLIENLLGRAHRHHVDSVRIDISTDNGGSIGLSIPGPAGLDAPSTSNEGVEVSPESTVRRWDQEMAMRPHVDPQARLVAHIVNRLLPEARKRADDESRRQQEAEAETVAVAPSEHNEEPKPASAALVSESPQIQEGPDVEMGRSSPRSQSHTECIDETGDQPEQSADVTLARTIVRIHGADVDITDTGIDVEFLQALPDEMRADVVEQHMREQERHRRPAATDAPPAGSQLNSEFLDALPPDIRAEVIMQEALETARRAHARPLSPPANLAPTGNPTGFLASLDEELRDVMMTGPGGGLLDIIAGGKTGHPVKKAPLRESIQLLDRSGIASLVRLLFYPEAFRKGHLFKVLGNLCDNSVTRAELLGLLLAVVQDGSADIPAVDRSFQQMSLRALSTPKSTPKGKATDTKQYEPSTPIGNVFNQLATDHVPTFIAQRCFEALSFIVTNNSRAVEFFLTEHEQSAGLKKSTSKKGKGKEKVLPQTKFPIILLLSLLDRPLILKTPGMLESLTSLLAVITKPILSAPKNQADNGSIAVDVEVPPQTSASVNIGPNSSPSAVTLLRTIPDPVLRLTANCLTAGECNSRTFGHTLAVMQNLSRLADARDVILQEIRTRAQSIGLVIKDELGALRDALQKTEDVMNSDALAAFLPASASQAQLLRLLKTIDYLYTDKTTSDIERKTDEAVREIYQSFDFDALWAQLGECLGMVSEGGRTDQIAITLLPLIESLMVVCKYRVSAGREVRSPSIPPNTQTDSADLFVTFTSAHRKILNTIVRNNPALLGGSFSLLVQNPRMLEFDNKRNWFFQKLKRRKDQVVSSGVIHLNVRRQYVFEDSYRALGPRSGDEVKYGKLSVKFSSEEGVDAGGVTREWYSVLAQQIFDPNFALFEPCAADQQTYQPNKASAVNGDHHLGYFKFVGRVIGKAVYDGRLLDAYFSRAFYKQILGRNVDMRDLESIDPEYHKSLQWMLDNDITGVIDQEFTIEDDQFGEKKIVELKPGGADIAVTEENKEEYVRLVVSYRLDNSIKDQIKAFLNGFYEIIPRSLVQIFEPDQLELLISGITTVDVDELKNATQLSGWKPSDPEVAWFWRALRSFSQEERSRFLMFVTSSSRVPLGGFTQLQGSSGTQPFQIQKLYAAEGSLPQASTCFNLLLLPKYASYEQLRERLQFAVTETGGFGKA</sequence>
<evidence type="ECO:0000313" key="11">
    <source>
        <dbReference type="EMBL" id="ORY33382.1"/>
    </source>
</evidence>
<evidence type="ECO:0000256" key="7">
    <source>
        <dbReference type="PROSITE-ProRule" id="PRU00104"/>
    </source>
</evidence>
<keyword evidence="5 7" id="KW-0833">Ubl conjugation pathway</keyword>
<dbReference type="UniPathway" id="UPA00143"/>
<dbReference type="Gene3D" id="1.25.10.10">
    <property type="entry name" value="Leucine-rich Repeat Variant"/>
    <property type="match status" value="1"/>
</dbReference>
<dbReference type="FunCoup" id="A0A1Y2BEW8">
    <property type="interactions" value="693"/>
</dbReference>
<feature type="compositionally biased region" description="Acidic residues" evidence="8">
    <location>
        <begin position="1669"/>
        <end position="1683"/>
    </location>
</feature>